<name>A0A1G2KV39_9BACT</name>
<protein>
    <submittedName>
        <fullName evidence="1">Uncharacterized protein</fullName>
    </submittedName>
</protein>
<dbReference type="EMBL" id="MHQL01000017">
    <property type="protein sequence ID" value="OHA03307.1"/>
    <property type="molecule type" value="Genomic_DNA"/>
</dbReference>
<evidence type="ECO:0000313" key="2">
    <source>
        <dbReference type="Proteomes" id="UP000177811"/>
    </source>
</evidence>
<dbReference type="AlphaFoldDB" id="A0A1G2KV39"/>
<sequence length="262" mass="30438">MGIEKAPEKKAEASPSFEEFKRVFGEYAELRWQAHAAGLVTRKMIANYGYADQRTEYAGSPEIWKDIPAMADLVAEEVDLMASGVSESEMKKYSTLYKRAYERAKDLQRRGYQLAESNPWVFRAEYIAERQGKDIRFFKQVFGEDDLRGFYEGAMKWWKDDTLLREARELESSREFREVVLLADIAKSMMAHKARWEHDQEDLKREGFTTPEEKFADALKKLEKIKGAVGEKKYKELAKYLTVGSFRNVHHADLFGADENDE</sequence>
<proteinExistence type="predicted"/>
<accession>A0A1G2KV39</accession>
<reference evidence="1 2" key="1">
    <citation type="journal article" date="2016" name="Nat. Commun.">
        <title>Thousands of microbial genomes shed light on interconnected biogeochemical processes in an aquifer system.</title>
        <authorList>
            <person name="Anantharaman K."/>
            <person name="Brown C.T."/>
            <person name="Hug L.A."/>
            <person name="Sharon I."/>
            <person name="Castelle C.J."/>
            <person name="Probst A.J."/>
            <person name="Thomas B.C."/>
            <person name="Singh A."/>
            <person name="Wilkins M.J."/>
            <person name="Karaoz U."/>
            <person name="Brodie E.L."/>
            <person name="Williams K.H."/>
            <person name="Hubbard S.S."/>
            <person name="Banfield J.F."/>
        </authorList>
    </citation>
    <scope>NUCLEOTIDE SEQUENCE [LARGE SCALE GENOMIC DNA]</scope>
</reference>
<gene>
    <name evidence="1" type="ORF">A3C16_01365</name>
</gene>
<comment type="caution">
    <text evidence="1">The sequence shown here is derived from an EMBL/GenBank/DDBJ whole genome shotgun (WGS) entry which is preliminary data.</text>
</comment>
<dbReference type="Proteomes" id="UP000177811">
    <property type="component" value="Unassembled WGS sequence"/>
</dbReference>
<organism evidence="1 2">
    <name type="scientific">Candidatus Sungbacteria bacterium RIFCSPHIGHO2_02_FULL_51_29</name>
    <dbReference type="NCBI Taxonomy" id="1802273"/>
    <lineage>
        <taxon>Bacteria</taxon>
        <taxon>Candidatus Sungiibacteriota</taxon>
    </lineage>
</organism>
<evidence type="ECO:0000313" key="1">
    <source>
        <dbReference type="EMBL" id="OHA03307.1"/>
    </source>
</evidence>